<dbReference type="Gene3D" id="1.20.1260.10">
    <property type="match status" value="1"/>
</dbReference>
<dbReference type="EMBL" id="LJCO01000052">
    <property type="protein sequence ID" value="KPV43362.1"/>
    <property type="molecule type" value="Genomic_DNA"/>
</dbReference>
<dbReference type="OrthoDB" id="2382349at2"/>
<dbReference type="PATRIC" id="fig|471514.4.peg.2432"/>
<reference evidence="1 2" key="1">
    <citation type="submission" date="2015-09" db="EMBL/GenBank/DDBJ databases">
        <title>Draft genome sequence of Alicyclobacillus ferrooxydans DSM 22381.</title>
        <authorList>
            <person name="Hemp J."/>
        </authorList>
    </citation>
    <scope>NUCLEOTIDE SEQUENCE [LARGE SCALE GENOMIC DNA]</scope>
    <source>
        <strain evidence="1 2">TC-34</strain>
    </source>
</reference>
<organism evidence="1 2">
    <name type="scientific">Alicyclobacillus ferrooxydans</name>
    <dbReference type="NCBI Taxonomy" id="471514"/>
    <lineage>
        <taxon>Bacteria</taxon>
        <taxon>Bacillati</taxon>
        <taxon>Bacillota</taxon>
        <taxon>Bacilli</taxon>
        <taxon>Bacillales</taxon>
        <taxon>Alicyclobacillaceae</taxon>
        <taxon>Alicyclobacillus</taxon>
    </lineage>
</organism>
<evidence type="ECO:0008006" key="3">
    <source>
        <dbReference type="Google" id="ProtNLM"/>
    </source>
</evidence>
<comment type="caution">
    <text evidence="1">The sequence shown here is derived from an EMBL/GenBank/DDBJ whole genome shotgun (WGS) entry which is preliminary data.</text>
</comment>
<proteinExistence type="predicted"/>
<dbReference type="RefSeq" id="WP_054969600.1">
    <property type="nucleotide sequence ID" value="NZ_LJCO01000052.1"/>
</dbReference>
<evidence type="ECO:0000313" key="1">
    <source>
        <dbReference type="EMBL" id="KPV43362.1"/>
    </source>
</evidence>
<dbReference type="STRING" id="471514.AN477_13045"/>
<dbReference type="AlphaFoldDB" id="A0A0P9CCS3"/>
<evidence type="ECO:0000313" key="2">
    <source>
        <dbReference type="Proteomes" id="UP000050482"/>
    </source>
</evidence>
<gene>
    <name evidence="1" type="ORF">AN477_13045</name>
</gene>
<dbReference type="Proteomes" id="UP000050482">
    <property type="component" value="Unassembled WGS sequence"/>
</dbReference>
<sequence>MQPLTSKELDYIADSLNNEDLLIKRCATVASQAQSQVVKNLCNQLVQQHMQNYTQIQNMLQQHSNLAPTQPQ</sequence>
<accession>A0A0P9CCS3</accession>
<dbReference type="InterPro" id="IPR012347">
    <property type="entry name" value="Ferritin-like"/>
</dbReference>
<keyword evidence="2" id="KW-1185">Reference proteome</keyword>
<name>A0A0P9CCS3_9BACL</name>
<protein>
    <recommendedName>
        <fullName evidence="3">Spore coat protein</fullName>
    </recommendedName>
</protein>